<accession>A0A1S2VKK5</accession>
<evidence type="ECO:0000313" key="2">
    <source>
        <dbReference type="EMBL" id="OIN58755.1"/>
    </source>
</evidence>
<protein>
    <submittedName>
        <fullName evidence="2">Uncharacterized protein</fullName>
    </submittedName>
</protein>
<evidence type="ECO:0000313" key="3">
    <source>
        <dbReference type="Proteomes" id="UP000181790"/>
    </source>
</evidence>
<dbReference type="AlphaFoldDB" id="A0A1S2VKK5"/>
<sequence>MMMKTTKTNIILMLLLLVSMATLAQTTVTLQSACATCPNSTTTSPFSEPTPCDGLKDARDFSSGVGIESANKAGIYSSGFISKEGIVYIGWYNYDALAANVGAGTLERCVSGQARPVSTTVTYSKNNDGAMYTSFPAKNVLIGAPGQTFKAIQKVRDAYFILSDQGKIYNWGPTVSADGIHMRAVAGPASQTLAPNLDCSTLEVLREVVHPQGKKWKSMQAYTCVVYAGDESGQWWCWGEGPKASFPTSQVTLPSTSESWYIGNAKFYTPVQMDVLPRQPRIPQSDDQQTLVGAVSSRGNGVEFLSYIGTDSLIYTYRYDYTSRTSGTFIRATSQNIPLPGNVKALKIQRGHVYNYRTQTPLSNFGGPEVSIDYVLGTDGKIYRFAEGLPPATSVALGNYTFQDFIVKDPYEFNTDAPGYLDNNISMFDQMLHALDLVPVGGSPLVVAKRGGDMGNGVATPGTLYDVMEFGPAQGVNFKISKLWSSTTAGSGFTILKSADTGHSYGIKANIETGVRPNYRSGNVAGSGAQASMSIAFGADWNFYNNEPQYYGPYKLINCQN</sequence>
<proteinExistence type="predicted"/>
<comment type="caution">
    <text evidence="2">The sequence shown here is derived from an EMBL/GenBank/DDBJ whole genome shotgun (WGS) entry which is preliminary data.</text>
</comment>
<dbReference type="Proteomes" id="UP000181790">
    <property type="component" value="Unassembled WGS sequence"/>
</dbReference>
<reference evidence="2 3" key="1">
    <citation type="submission" date="2016-10" db="EMBL/GenBank/DDBJ databases">
        <title>Arsenicibacter rosenii gen. nov., sp. nov., an efficient arsenic-methylating bacterium isolated from an arsenic-contaminated paddy soil.</title>
        <authorList>
            <person name="Huang K."/>
        </authorList>
    </citation>
    <scope>NUCLEOTIDE SEQUENCE [LARGE SCALE GENOMIC DNA]</scope>
    <source>
        <strain evidence="2 3">SM-1</strain>
    </source>
</reference>
<gene>
    <name evidence="2" type="ORF">BLX24_14470</name>
</gene>
<evidence type="ECO:0000256" key="1">
    <source>
        <dbReference type="SAM" id="SignalP"/>
    </source>
</evidence>
<feature type="chain" id="PRO_5010269852" evidence="1">
    <location>
        <begin position="25"/>
        <end position="561"/>
    </location>
</feature>
<feature type="signal peptide" evidence="1">
    <location>
        <begin position="1"/>
        <end position="24"/>
    </location>
</feature>
<name>A0A1S2VKK5_9BACT</name>
<dbReference type="EMBL" id="MORL01000006">
    <property type="protein sequence ID" value="OIN58755.1"/>
    <property type="molecule type" value="Genomic_DNA"/>
</dbReference>
<organism evidence="2 3">
    <name type="scientific">Arsenicibacter rosenii</name>
    <dbReference type="NCBI Taxonomy" id="1750698"/>
    <lineage>
        <taxon>Bacteria</taxon>
        <taxon>Pseudomonadati</taxon>
        <taxon>Bacteroidota</taxon>
        <taxon>Cytophagia</taxon>
        <taxon>Cytophagales</taxon>
        <taxon>Spirosomataceae</taxon>
        <taxon>Arsenicibacter</taxon>
    </lineage>
</organism>
<keyword evidence="1" id="KW-0732">Signal</keyword>
<keyword evidence="3" id="KW-1185">Reference proteome</keyword>